<dbReference type="KEGG" id="tse:THMIRHAS_00830"/>
<evidence type="ECO:0000256" key="1">
    <source>
        <dbReference type="SAM" id="Phobius"/>
    </source>
</evidence>
<feature type="transmembrane region" description="Helical" evidence="1">
    <location>
        <begin position="38"/>
        <end position="57"/>
    </location>
</feature>
<organism evidence="2 3">
    <name type="scientific">Thiosulfatimonas sediminis</name>
    <dbReference type="NCBI Taxonomy" id="2675054"/>
    <lineage>
        <taxon>Bacteria</taxon>
        <taxon>Pseudomonadati</taxon>
        <taxon>Pseudomonadota</taxon>
        <taxon>Gammaproteobacteria</taxon>
        <taxon>Thiotrichales</taxon>
        <taxon>Piscirickettsiaceae</taxon>
        <taxon>Thiosulfatimonas</taxon>
    </lineage>
</organism>
<keyword evidence="1" id="KW-0812">Transmembrane</keyword>
<feature type="transmembrane region" description="Helical" evidence="1">
    <location>
        <begin position="98"/>
        <end position="115"/>
    </location>
</feature>
<reference evidence="3" key="1">
    <citation type="submission" date="2019-11" db="EMBL/GenBank/DDBJ databases">
        <title>Isolation and characterization of two novel species in the genus Thiomicrorhabdus.</title>
        <authorList>
            <person name="Mochizuki J."/>
            <person name="Kojima H."/>
            <person name="Fukui M."/>
        </authorList>
    </citation>
    <scope>NUCLEOTIDE SEQUENCE [LARGE SCALE GENOMIC DNA]</scope>
    <source>
        <strain evidence="3">aks77</strain>
    </source>
</reference>
<gene>
    <name evidence="2" type="ORF">THMIRHAS_00830</name>
</gene>
<dbReference type="EMBL" id="AP021889">
    <property type="protein sequence ID" value="BBP44710.1"/>
    <property type="molecule type" value="Genomic_DNA"/>
</dbReference>
<protein>
    <submittedName>
        <fullName evidence="2">Uncharacterized protein</fullName>
    </submittedName>
</protein>
<dbReference type="Proteomes" id="UP000501726">
    <property type="component" value="Chromosome"/>
</dbReference>
<sequence length="125" mass="14177">MQHSFFTVSKFSFVSLVLSCAFAYSILSVHEIQDIGNYMISVVLSILVGVLVEIIFAPLNTPIEALTSFKYLFATLTSILMFDWLITKGVEANDEKTFFLFAAYLILGSIFTFICRKIRAIRVER</sequence>
<feature type="transmembrane region" description="Helical" evidence="1">
    <location>
        <begin position="69"/>
        <end position="86"/>
    </location>
</feature>
<dbReference type="AlphaFoldDB" id="A0A6F8PRU5"/>
<accession>A0A6F8PRU5</accession>
<evidence type="ECO:0000313" key="3">
    <source>
        <dbReference type="Proteomes" id="UP000501726"/>
    </source>
</evidence>
<keyword evidence="1" id="KW-1133">Transmembrane helix</keyword>
<keyword evidence="3" id="KW-1185">Reference proteome</keyword>
<evidence type="ECO:0000313" key="2">
    <source>
        <dbReference type="EMBL" id="BBP44710.1"/>
    </source>
</evidence>
<name>A0A6F8PRU5_9GAMM</name>
<proteinExistence type="predicted"/>
<keyword evidence="1" id="KW-0472">Membrane</keyword>
<dbReference type="RefSeq" id="WP_173269223.1">
    <property type="nucleotide sequence ID" value="NZ_AP021889.1"/>
</dbReference>